<dbReference type="OrthoDB" id="424302at2759"/>
<dbReference type="Gene3D" id="3.40.50.1220">
    <property type="entry name" value="TPP-binding domain"/>
    <property type="match status" value="1"/>
</dbReference>
<dbReference type="InterPro" id="IPR050134">
    <property type="entry name" value="NAD-dep_sirtuin_deacylases"/>
</dbReference>
<dbReference type="InterPro" id="IPR026590">
    <property type="entry name" value="Ssirtuin_cat_dom"/>
</dbReference>
<feature type="binding site" evidence="3">
    <location>
        <position position="166"/>
    </location>
    <ligand>
        <name>Zn(2+)</name>
        <dbReference type="ChEBI" id="CHEBI:29105"/>
    </ligand>
</feature>
<dbReference type="PANTHER" id="PTHR11085:SF10">
    <property type="entry name" value="NAD-DEPENDENT PROTEIN DEACYLASE SIRTUIN-5, MITOCHONDRIAL-RELATED"/>
    <property type="match status" value="1"/>
</dbReference>
<feature type="domain" description="Deacetylase sirtuin-type" evidence="4">
    <location>
        <begin position="33"/>
        <end position="309"/>
    </location>
</feature>
<evidence type="ECO:0000259" key="4">
    <source>
        <dbReference type="PROSITE" id="PS50305"/>
    </source>
</evidence>
<sequence>MTVTVTQMSIFRLNRLKSRKFSTELLKFVPKYSAVSEDDIKALRNFIDSSKKLLVLTGAGISTESGIPDYRSEDVGLYARTNHKPIQYQEFLKNAASRKRYWARNFVGWDTFSQRQPNVIHYSIRNLEHDLKKVSTVVTQNVDNLHYKAGSEKVIELHGSGYRVICLGCKANYDRHDIQRELRKLNPHMPEATTMIRPDGDVEIPQEAIDTFKQLFCVNCKGILKPDIVFFGDNVPLERVTAVKEAVTNSDSLLVLGTSLTVFSSYRIVLQAVEEKKKIALVNIGQTRGDHLVNLKISGRCGEILPIVC</sequence>
<dbReference type="Gene3D" id="3.30.1600.10">
    <property type="entry name" value="SIR2/SIRT2 'Small Domain"/>
    <property type="match status" value="1"/>
</dbReference>
<dbReference type="InParanoid" id="A0A6P7FDD2"/>
<dbReference type="FunCoup" id="A0A6P7FDD2">
    <property type="interactions" value="1347"/>
</dbReference>
<gene>
    <name evidence="5" type="primary">LOC114327093</name>
</gene>
<accession>A0A6P7FDD2</accession>
<proteinExistence type="predicted"/>
<dbReference type="InterPro" id="IPR026591">
    <property type="entry name" value="Sirtuin_cat_small_dom_sf"/>
</dbReference>
<dbReference type="NCBIfam" id="NF003738">
    <property type="entry name" value="PRK05333.1"/>
    <property type="match status" value="1"/>
</dbReference>
<dbReference type="PROSITE" id="PS50305">
    <property type="entry name" value="SIRTUIN"/>
    <property type="match status" value="1"/>
</dbReference>
<dbReference type="AlphaFoldDB" id="A0A6P7FDD2"/>
<evidence type="ECO:0000256" key="2">
    <source>
        <dbReference type="ARBA" id="ARBA00023027"/>
    </source>
</evidence>
<dbReference type="GO" id="GO:0070403">
    <property type="term" value="F:NAD+ binding"/>
    <property type="evidence" value="ECO:0007669"/>
    <property type="project" value="InterPro"/>
</dbReference>
<dbReference type="Pfam" id="PF02146">
    <property type="entry name" value="SIR2"/>
    <property type="match status" value="1"/>
</dbReference>
<feature type="binding site" evidence="3">
    <location>
        <position position="220"/>
    </location>
    <ligand>
        <name>Zn(2+)</name>
        <dbReference type="ChEBI" id="CHEBI:29105"/>
    </ligand>
</feature>
<reference evidence="5" key="1">
    <citation type="submission" date="2025-08" db="UniProtKB">
        <authorList>
            <consortium name="RefSeq"/>
        </authorList>
    </citation>
    <scope>IDENTIFICATION</scope>
    <source>
        <tissue evidence="5">Whole insect</tissue>
    </source>
</reference>
<dbReference type="PANTHER" id="PTHR11085">
    <property type="entry name" value="NAD-DEPENDENT PROTEIN DEACYLASE SIRTUIN-5, MITOCHONDRIAL-RELATED"/>
    <property type="match status" value="1"/>
</dbReference>
<name>A0A6P7FDD2_DIAVI</name>
<evidence type="ECO:0000256" key="1">
    <source>
        <dbReference type="ARBA" id="ARBA00022679"/>
    </source>
</evidence>
<organism evidence="5">
    <name type="scientific">Diabrotica virgifera virgifera</name>
    <name type="common">western corn rootworm</name>
    <dbReference type="NCBI Taxonomy" id="50390"/>
    <lineage>
        <taxon>Eukaryota</taxon>
        <taxon>Metazoa</taxon>
        <taxon>Ecdysozoa</taxon>
        <taxon>Arthropoda</taxon>
        <taxon>Hexapoda</taxon>
        <taxon>Insecta</taxon>
        <taxon>Pterygota</taxon>
        <taxon>Neoptera</taxon>
        <taxon>Endopterygota</taxon>
        <taxon>Coleoptera</taxon>
        <taxon>Polyphaga</taxon>
        <taxon>Cucujiformia</taxon>
        <taxon>Chrysomeloidea</taxon>
        <taxon>Chrysomelidae</taxon>
        <taxon>Galerucinae</taxon>
        <taxon>Diabroticina</taxon>
        <taxon>Diabroticites</taxon>
        <taxon>Diabrotica</taxon>
    </lineage>
</organism>
<dbReference type="InterPro" id="IPR003000">
    <property type="entry name" value="Sirtuin"/>
</dbReference>
<dbReference type="KEGG" id="dvv:114327093"/>
<dbReference type="RefSeq" id="XP_028131398.1">
    <property type="nucleotide sequence ID" value="XM_028275597.1"/>
</dbReference>
<evidence type="ECO:0000256" key="3">
    <source>
        <dbReference type="PROSITE-ProRule" id="PRU00236"/>
    </source>
</evidence>
<dbReference type="GO" id="GO:0017136">
    <property type="term" value="F:histone deacetylase activity, NAD-dependent"/>
    <property type="evidence" value="ECO:0007669"/>
    <property type="project" value="TreeGrafter"/>
</dbReference>
<protein>
    <submittedName>
        <fullName evidence="5">NAD-dependent protein deacylase Sirt4</fullName>
    </submittedName>
</protein>
<dbReference type="SUPFAM" id="SSF52467">
    <property type="entry name" value="DHS-like NAD/FAD-binding domain"/>
    <property type="match status" value="1"/>
</dbReference>
<evidence type="ECO:0000313" key="5">
    <source>
        <dbReference type="RefSeq" id="XP_028131398.1"/>
    </source>
</evidence>
<dbReference type="GO" id="GO:0046872">
    <property type="term" value="F:metal ion binding"/>
    <property type="evidence" value="ECO:0007669"/>
    <property type="project" value="UniProtKB-KW"/>
</dbReference>
<dbReference type="InterPro" id="IPR029035">
    <property type="entry name" value="DHS-like_NAD/FAD-binding_dom"/>
</dbReference>
<keyword evidence="3" id="KW-0479">Metal-binding</keyword>
<feature type="active site" description="Proton acceptor" evidence="3">
    <location>
        <position position="158"/>
    </location>
</feature>
<dbReference type="GO" id="GO:0005759">
    <property type="term" value="C:mitochondrial matrix"/>
    <property type="evidence" value="ECO:0007669"/>
    <property type="project" value="TreeGrafter"/>
</dbReference>
<feature type="binding site" evidence="3">
    <location>
        <position position="217"/>
    </location>
    <ligand>
        <name>Zn(2+)</name>
        <dbReference type="ChEBI" id="CHEBI:29105"/>
    </ligand>
</feature>
<keyword evidence="2" id="KW-0520">NAD</keyword>
<keyword evidence="1" id="KW-0808">Transferase</keyword>
<keyword evidence="3" id="KW-0862">Zinc</keyword>
<feature type="binding site" evidence="3">
    <location>
        <position position="169"/>
    </location>
    <ligand>
        <name>Zn(2+)</name>
        <dbReference type="ChEBI" id="CHEBI:29105"/>
    </ligand>
</feature>
<dbReference type="CDD" id="cd01409">
    <property type="entry name" value="SIRT4"/>
    <property type="match status" value="1"/>
</dbReference>